<dbReference type="AlphaFoldDB" id="A0A1I1LHZ8"/>
<reference evidence="9 10" key="1">
    <citation type="submission" date="2016-10" db="EMBL/GenBank/DDBJ databases">
        <authorList>
            <person name="de Groot N.N."/>
        </authorList>
    </citation>
    <scope>NUCLEOTIDE SEQUENCE [LARGE SCALE GENOMIC DNA]</scope>
    <source>
        <strain evidence="9 10">CGMCC 1.7056</strain>
    </source>
</reference>
<keyword evidence="5 7" id="KW-1133">Transmembrane helix</keyword>
<accession>A0A1I1LHZ8</accession>
<sequence>MHLAVAGKLTGPVTKWLVLVTWLIAVGVASVFAAKLTDVQNNEASSWLPDTAESTRALAKLAPFQDENDIPTIVVYHRDGGLTDADFKAIAAQASEIGAIDGAVQGTGGQPTVAFPTDAATGQQLGLVSSDGTVATSSVTFNLGSEGWNKLPDVADQIRDIAVIDGVTVHLAGPGGQAADAAEAFGGIDGTLLFSALGVVIVILLFTYRSPILWILPIFSAVVSLQVAEAIIYFLAKYADLTVNGQSQAILSVLVIGAGTDYALLLVARYREELRRHANRHEAMAFALHRAAPAIIASASTVAIGMMVLLFADMNSTAGLGPVAAIGIIVTLVVMVTLLPALLVIAGRWIFWPARPSYGSVEPTATGFWARVGRRIAPRPRTVWTITAVVLAIACTGIFALRTGNIPSDEQYTKDMDSTTGQQLLVDHGLVDSSTPIQVVTSVDSTDAVVSALGSVQGLGAVNAEVPAVDGVKYIEVAQGVDPASDAAADQVRAVRAAVHRVPDADALVGGSAALYLDTAKASHRDNLVIIPLILLVVLLILLVLLRAVLSPLILILTVVLSFGAALGLSTLIFRGIYGFDMADSSFPLFVFVFLVALGIDYNIFLMTRVREETATRGTREGSLVALASTGGVITSAGLVLAATFAVLGTLPLVFLAELATAVALGVILDTMIVRSVLVTAINLDLGGRIWWPSKLDRAPAAPVAAPDVETEVV</sequence>
<dbReference type="GO" id="GO:0005886">
    <property type="term" value="C:plasma membrane"/>
    <property type="evidence" value="ECO:0007669"/>
    <property type="project" value="UniProtKB-SubCell"/>
</dbReference>
<evidence type="ECO:0000256" key="2">
    <source>
        <dbReference type="ARBA" id="ARBA00010157"/>
    </source>
</evidence>
<protein>
    <submittedName>
        <fullName evidence="9">Putative drug exporter of the RND superfamily</fullName>
    </submittedName>
</protein>
<comment type="similarity">
    <text evidence="2">Belongs to the resistance-nodulation-cell division (RND) (TC 2.A.6) family. MmpL subfamily.</text>
</comment>
<dbReference type="EMBL" id="FOLB01000010">
    <property type="protein sequence ID" value="SFC72827.1"/>
    <property type="molecule type" value="Genomic_DNA"/>
</dbReference>
<evidence type="ECO:0000256" key="1">
    <source>
        <dbReference type="ARBA" id="ARBA00004651"/>
    </source>
</evidence>
<feature type="transmembrane region" description="Helical" evidence="7">
    <location>
        <begin position="291"/>
        <end position="312"/>
    </location>
</feature>
<dbReference type="Gene3D" id="1.20.1640.10">
    <property type="entry name" value="Multidrug efflux transporter AcrB transmembrane domain"/>
    <property type="match status" value="2"/>
</dbReference>
<evidence type="ECO:0000259" key="8">
    <source>
        <dbReference type="PROSITE" id="PS50156"/>
    </source>
</evidence>
<evidence type="ECO:0000256" key="5">
    <source>
        <dbReference type="ARBA" id="ARBA00022989"/>
    </source>
</evidence>
<dbReference type="OrthoDB" id="2365435at2"/>
<dbReference type="InterPro" id="IPR050545">
    <property type="entry name" value="Mycobact_MmpL"/>
</dbReference>
<feature type="transmembrane region" description="Helical" evidence="7">
    <location>
        <begin position="213"/>
        <end position="236"/>
    </location>
</feature>
<evidence type="ECO:0000256" key="4">
    <source>
        <dbReference type="ARBA" id="ARBA00022692"/>
    </source>
</evidence>
<keyword evidence="10" id="KW-1185">Reference proteome</keyword>
<feature type="transmembrane region" description="Helical" evidence="7">
    <location>
        <begin position="553"/>
        <end position="574"/>
    </location>
</feature>
<name>A0A1I1LHZ8_9ACTN</name>
<dbReference type="RefSeq" id="WP_091124892.1">
    <property type="nucleotide sequence ID" value="NZ_FOLB01000010.1"/>
</dbReference>
<gene>
    <name evidence="9" type="ORF">SAMN04487968_11074</name>
</gene>
<feature type="transmembrane region" description="Helical" evidence="7">
    <location>
        <begin position="383"/>
        <end position="401"/>
    </location>
</feature>
<feature type="transmembrane region" description="Helical" evidence="7">
    <location>
        <begin position="248"/>
        <end position="270"/>
    </location>
</feature>
<keyword evidence="3" id="KW-1003">Cell membrane</keyword>
<organism evidence="9 10">
    <name type="scientific">Nocardioides terrae</name>
    <dbReference type="NCBI Taxonomy" id="574651"/>
    <lineage>
        <taxon>Bacteria</taxon>
        <taxon>Bacillati</taxon>
        <taxon>Actinomycetota</taxon>
        <taxon>Actinomycetes</taxon>
        <taxon>Propionibacteriales</taxon>
        <taxon>Nocardioidaceae</taxon>
        <taxon>Nocardioides</taxon>
    </lineage>
</organism>
<dbReference type="Pfam" id="PF03176">
    <property type="entry name" value="MMPL"/>
    <property type="match status" value="2"/>
</dbReference>
<feature type="transmembrane region" description="Helical" evidence="7">
    <location>
        <begin position="586"/>
        <end position="604"/>
    </location>
</feature>
<proteinExistence type="inferred from homology"/>
<feature type="domain" description="SSD" evidence="8">
    <location>
        <begin position="556"/>
        <end position="684"/>
    </location>
</feature>
<dbReference type="PANTHER" id="PTHR33406">
    <property type="entry name" value="MEMBRANE PROTEIN MJ1562-RELATED"/>
    <property type="match status" value="1"/>
</dbReference>
<dbReference type="PANTHER" id="PTHR33406:SF6">
    <property type="entry name" value="MEMBRANE PROTEIN YDGH-RELATED"/>
    <property type="match status" value="1"/>
</dbReference>
<evidence type="ECO:0000313" key="9">
    <source>
        <dbReference type="EMBL" id="SFC72827.1"/>
    </source>
</evidence>
<dbReference type="PROSITE" id="PS50156">
    <property type="entry name" value="SSD"/>
    <property type="match status" value="2"/>
</dbReference>
<comment type="subcellular location">
    <subcellularLocation>
        <location evidence="1">Cell membrane</location>
        <topology evidence="1">Multi-pass membrane protein</topology>
    </subcellularLocation>
</comment>
<feature type="domain" description="SSD" evidence="8">
    <location>
        <begin position="213"/>
        <end position="345"/>
    </location>
</feature>
<feature type="transmembrane region" description="Helical" evidence="7">
    <location>
        <begin position="184"/>
        <end position="206"/>
    </location>
</feature>
<dbReference type="STRING" id="574651.SAMN04487968_11074"/>
<evidence type="ECO:0000256" key="7">
    <source>
        <dbReference type="SAM" id="Phobius"/>
    </source>
</evidence>
<evidence type="ECO:0000313" key="10">
    <source>
        <dbReference type="Proteomes" id="UP000198832"/>
    </source>
</evidence>
<keyword evidence="4 7" id="KW-0812">Transmembrane</keyword>
<dbReference type="InterPro" id="IPR000731">
    <property type="entry name" value="SSD"/>
</dbReference>
<evidence type="ECO:0000256" key="6">
    <source>
        <dbReference type="ARBA" id="ARBA00023136"/>
    </source>
</evidence>
<feature type="transmembrane region" description="Helical" evidence="7">
    <location>
        <begin position="324"/>
        <end position="346"/>
    </location>
</feature>
<dbReference type="SUPFAM" id="SSF82866">
    <property type="entry name" value="Multidrug efflux transporter AcrB transmembrane domain"/>
    <property type="match status" value="2"/>
</dbReference>
<feature type="transmembrane region" description="Helical" evidence="7">
    <location>
        <begin position="624"/>
        <end position="647"/>
    </location>
</feature>
<feature type="transmembrane region" description="Helical" evidence="7">
    <location>
        <begin position="528"/>
        <end position="546"/>
    </location>
</feature>
<keyword evidence="6 7" id="KW-0472">Membrane</keyword>
<dbReference type="Proteomes" id="UP000198832">
    <property type="component" value="Unassembled WGS sequence"/>
</dbReference>
<feature type="transmembrane region" description="Helical" evidence="7">
    <location>
        <begin position="653"/>
        <end position="674"/>
    </location>
</feature>
<evidence type="ECO:0000256" key="3">
    <source>
        <dbReference type="ARBA" id="ARBA00022475"/>
    </source>
</evidence>
<dbReference type="InterPro" id="IPR004869">
    <property type="entry name" value="MMPL_dom"/>
</dbReference>